<organism evidence="2 3">
    <name type="scientific">Prorocentrum cordatum</name>
    <dbReference type="NCBI Taxonomy" id="2364126"/>
    <lineage>
        <taxon>Eukaryota</taxon>
        <taxon>Sar</taxon>
        <taxon>Alveolata</taxon>
        <taxon>Dinophyceae</taxon>
        <taxon>Prorocentrales</taxon>
        <taxon>Prorocentraceae</taxon>
        <taxon>Prorocentrum</taxon>
    </lineage>
</organism>
<sequence>VLERVLDLAQRPQPPIRHKLPRPFSPDAAARAVHAAWRERSGREQHHCLVGRPQVVDDRLRRAGSQHNRCARGSTAPLLGRRHVRRQQICGRVLWEHPQAEGRQPEHQGRGDDARPGRHGSADPEPRLRRRQLGLRRRRGGRPRALRERVRRGQRCRGRVPVPVLVPQPDLQA</sequence>
<feature type="non-terminal residue" evidence="2">
    <location>
        <position position="1"/>
    </location>
</feature>
<feature type="compositionally biased region" description="Low complexity" evidence="1">
    <location>
        <begin position="159"/>
        <end position="173"/>
    </location>
</feature>
<evidence type="ECO:0000313" key="3">
    <source>
        <dbReference type="Proteomes" id="UP001189429"/>
    </source>
</evidence>
<proteinExistence type="predicted"/>
<feature type="region of interest" description="Disordered" evidence="1">
    <location>
        <begin position="95"/>
        <end position="173"/>
    </location>
</feature>
<evidence type="ECO:0000313" key="2">
    <source>
        <dbReference type="EMBL" id="CAK0797900.1"/>
    </source>
</evidence>
<name>A0ABN9Q0H3_9DINO</name>
<protein>
    <submittedName>
        <fullName evidence="2">Uncharacterized protein</fullName>
    </submittedName>
</protein>
<dbReference type="Proteomes" id="UP001189429">
    <property type="component" value="Unassembled WGS sequence"/>
</dbReference>
<feature type="compositionally biased region" description="Basic and acidic residues" evidence="1">
    <location>
        <begin position="95"/>
        <end position="127"/>
    </location>
</feature>
<dbReference type="EMBL" id="CAUYUJ010001839">
    <property type="protein sequence ID" value="CAK0797900.1"/>
    <property type="molecule type" value="Genomic_DNA"/>
</dbReference>
<evidence type="ECO:0000256" key="1">
    <source>
        <dbReference type="SAM" id="MobiDB-lite"/>
    </source>
</evidence>
<keyword evidence="3" id="KW-1185">Reference proteome</keyword>
<comment type="caution">
    <text evidence="2">The sequence shown here is derived from an EMBL/GenBank/DDBJ whole genome shotgun (WGS) entry which is preliminary data.</text>
</comment>
<feature type="compositionally biased region" description="Basic residues" evidence="1">
    <location>
        <begin position="128"/>
        <end position="158"/>
    </location>
</feature>
<reference evidence="2" key="1">
    <citation type="submission" date="2023-10" db="EMBL/GenBank/DDBJ databases">
        <authorList>
            <person name="Chen Y."/>
            <person name="Shah S."/>
            <person name="Dougan E. K."/>
            <person name="Thang M."/>
            <person name="Chan C."/>
        </authorList>
    </citation>
    <scope>NUCLEOTIDE SEQUENCE [LARGE SCALE GENOMIC DNA]</scope>
</reference>
<feature type="non-terminal residue" evidence="2">
    <location>
        <position position="173"/>
    </location>
</feature>
<accession>A0ABN9Q0H3</accession>
<gene>
    <name evidence="2" type="ORF">PCOR1329_LOCUS6832</name>
</gene>